<dbReference type="InterPro" id="IPR013752">
    <property type="entry name" value="KPA_reductase"/>
</dbReference>
<dbReference type="GO" id="GO:0005737">
    <property type="term" value="C:cytoplasm"/>
    <property type="evidence" value="ECO:0007669"/>
    <property type="project" value="TreeGrafter"/>
</dbReference>
<evidence type="ECO:0000313" key="12">
    <source>
        <dbReference type="EMBL" id="BDS08237.1"/>
    </source>
</evidence>
<sequence length="330" mass="36620">MTSNKKANSTDPLTEPWHIKKVAIVGSGAVGSYYGARLAKAGLEVVFLLRSDYSHVSEHGMKISSVAGDFELPQVNCRRSSREIGVVDLVIIAWKTTSNSQYFDVVSPLVGSQTRILTLQNGLGSAHELSNLFGAWRVYGGLCFVCINRLGPGQISHTASGLIRVGKYLGQERRLTQDERVELDYLVACLSNAEIDCEGVSSLERAQWMKLVWNIPFNGLAISEGGIDTKTLLAMPGMEQRVRRIMREVQQVAASLGHSIEDSFLDSQIEVTRPMDAYRPSSMIDYVEGRAVEVDSIWREPVRRAHEVGVPVPEIETLLQEIETRLSERE</sequence>
<evidence type="ECO:0000256" key="5">
    <source>
        <dbReference type="ARBA" id="ARBA00022857"/>
    </source>
</evidence>
<evidence type="ECO:0000256" key="3">
    <source>
        <dbReference type="ARBA" id="ARBA00013014"/>
    </source>
</evidence>
<evidence type="ECO:0000256" key="6">
    <source>
        <dbReference type="ARBA" id="ARBA00023002"/>
    </source>
</evidence>
<evidence type="ECO:0000259" key="11">
    <source>
        <dbReference type="Pfam" id="PF08546"/>
    </source>
</evidence>
<evidence type="ECO:0000256" key="8">
    <source>
        <dbReference type="ARBA" id="ARBA00048793"/>
    </source>
</evidence>
<dbReference type="PANTHER" id="PTHR21708">
    <property type="entry name" value="PROBABLE 2-DEHYDROPANTOATE 2-REDUCTASE"/>
    <property type="match status" value="1"/>
</dbReference>
<dbReference type="InterPro" id="IPR008927">
    <property type="entry name" value="6-PGluconate_DH-like_C_sf"/>
</dbReference>
<keyword evidence="9" id="KW-0566">Pantothenate biosynthesis</keyword>
<evidence type="ECO:0000256" key="4">
    <source>
        <dbReference type="ARBA" id="ARBA00019465"/>
    </source>
</evidence>
<dbReference type="Pfam" id="PF02558">
    <property type="entry name" value="ApbA"/>
    <property type="match status" value="1"/>
</dbReference>
<dbReference type="GO" id="GO:0015940">
    <property type="term" value="P:pantothenate biosynthetic process"/>
    <property type="evidence" value="ECO:0007669"/>
    <property type="project" value="UniProtKB-KW"/>
</dbReference>
<protein>
    <recommendedName>
        <fullName evidence="4 9">2-dehydropantoate 2-reductase</fullName>
        <ecNumber evidence="3 9">1.1.1.169</ecNumber>
    </recommendedName>
    <alternativeName>
        <fullName evidence="7 9">Ketopantoate reductase</fullName>
    </alternativeName>
</protein>
<dbReference type="FunFam" id="1.10.1040.10:FF:000017">
    <property type="entry name" value="2-dehydropantoate 2-reductase"/>
    <property type="match status" value="1"/>
</dbReference>
<dbReference type="Gene3D" id="1.10.1040.10">
    <property type="entry name" value="N-(1-d-carboxylethyl)-l-norvaline Dehydrogenase, domain 2"/>
    <property type="match status" value="1"/>
</dbReference>
<comment type="pathway">
    <text evidence="1 9">Cofactor biosynthesis; (R)-pantothenate biosynthesis; (R)-pantoate from 3-methyl-2-oxobutanoate: step 2/2.</text>
</comment>
<dbReference type="Gene3D" id="3.40.50.720">
    <property type="entry name" value="NAD(P)-binding Rossmann-like Domain"/>
    <property type="match status" value="1"/>
</dbReference>
<dbReference type="InterPro" id="IPR051402">
    <property type="entry name" value="KPR-Related"/>
</dbReference>
<dbReference type="GO" id="GO:0008677">
    <property type="term" value="F:2-dehydropantoate 2-reductase activity"/>
    <property type="evidence" value="ECO:0007669"/>
    <property type="project" value="UniProtKB-EC"/>
</dbReference>
<feature type="domain" description="Ketopantoate reductase C-terminal" evidence="11">
    <location>
        <begin position="203"/>
        <end position="322"/>
    </location>
</feature>
<evidence type="ECO:0000256" key="2">
    <source>
        <dbReference type="ARBA" id="ARBA00007870"/>
    </source>
</evidence>
<dbReference type="SUPFAM" id="SSF48179">
    <property type="entry name" value="6-phosphogluconate dehydrogenase C-terminal domain-like"/>
    <property type="match status" value="1"/>
</dbReference>
<keyword evidence="6 9" id="KW-0560">Oxidoreductase</keyword>
<accession>A0AAT9FQR9</accession>
<dbReference type="EMBL" id="AP026866">
    <property type="protein sequence ID" value="BDS08237.1"/>
    <property type="molecule type" value="Genomic_DNA"/>
</dbReference>
<keyword evidence="5 9" id="KW-0521">NADP</keyword>
<name>A0AAT9FQR9_9BACT</name>
<reference evidence="12" key="1">
    <citation type="submission" date="2024-07" db="EMBL/GenBank/DDBJ databases">
        <title>Complete genome sequence of Verrucomicrobiaceae bacterium NT6N.</title>
        <authorList>
            <person name="Huang C."/>
            <person name="Takami H."/>
            <person name="Hamasaki K."/>
        </authorList>
    </citation>
    <scope>NUCLEOTIDE SEQUENCE</scope>
    <source>
        <strain evidence="12">NT6N</strain>
    </source>
</reference>
<dbReference type="KEGG" id="osu:NT6N_32770"/>
<dbReference type="EC" id="1.1.1.169" evidence="3 9"/>
<dbReference type="InterPro" id="IPR013328">
    <property type="entry name" value="6PGD_dom2"/>
</dbReference>
<gene>
    <name evidence="12" type="primary">panE</name>
    <name evidence="12" type="ORF">NT6N_32770</name>
</gene>
<comment type="similarity">
    <text evidence="2 9">Belongs to the ketopantoate reductase family.</text>
</comment>
<evidence type="ECO:0000256" key="9">
    <source>
        <dbReference type="RuleBase" id="RU362068"/>
    </source>
</evidence>
<dbReference type="NCBIfam" id="TIGR00745">
    <property type="entry name" value="apbA_panE"/>
    <property type="match status" value="1"/>
</dbReference>
<dbReference type="InterPro" id="IPR013332">
    <property type="entry name" value="KPR_N"/>
</dbReference>
<organism evidence="12">
    <name type="scientific">Oceaniferula spumae</name>
    <dbReference type="NCBI Taxonomy" id="2979115"/>
    <lineage>
        <taxon>Bacteria</taxon>
        <taxon>Pseudomonadati</taxon>
        <taxon>Verrucomicrobiota</taxon>
        <taxon>Verrucomicrobiia</taxon>
        <taxon>Verrucomicrobiales</taxon>
        <taxon>Verrucomicrobiaceae</taxon>
        <taxon>Oceaniferula</taxon>
    </lineage>
</organism>
<dbReference type="PANTHER" id="PTHR21708:SF26">
    <property type="entry name" value="2-DEHYDROPANTOATE 2-REDUCTASE"/>
    <property type="match status" value="1"/>
</dbReference>
<dbReference type="SUPFAM" id="SSF51735">
    <property type="entry name" value="NAD(P)-binding Rossmann-fold domains"/>
    <property type="match status" value="1"/>
</dbReference>
<evidence type="ECO:0000256" key="1">
    <source>
        <dbReference type="ARBA" id="ARBA00004994"/>
    </source>
</evidence>
<proteinExistence type="inferred from homology"/>
<dbReference type="InterPro" id="IPR036291">
    <property type="entry name" value="NAD(P)-bd_dom_sf"/>
</dbReference>
<comment type="function">
    <text evidence="9">Catalyzes the NADPH-dependent reduction of ketopantoate into pantoic acid.</text>
</comment>
<feature type="domain" description="Ketopantoate reductase N-terminal" evidence="10">
    <location>
        <begin position="22"/>
        <end position="168"/>
    </location>
</feature>
<evidence type="ECO:0000259" key="10">
    <source>
        <dbReference type="Pfam" id="PF02558"/>
    </source>
</evidence>
<evidence type="ECO:0000256" key="7">
    <source>
        <dbReference type="ARBA" id="ARBA00032024"/>
    </source>
</evidence>
<dbReference type="AlphaFoldDB" id="A0AAT9FQR9"/>
<dbReference type="InterPro" id="IPR003710">
    <property type="entry name" value="ApbA"/>
</dbReference>
<dbReference type="Pfam" id="PF08546">
    <property type="entry name" value="ApbA_C"/>
    <property type="match status" value="1"/>
</dbReference>
<comment type="catalytic activity">
    <reaction evidence="8 9">
        <text>(R)-pantoate + NADP(+) = 2-dehydropantoate + NADPH + H(+)</text>
        <dbReference type="Rhea" id="RHEA:16233"/>
        <dbReference type="ChEBI" id="CHEBI:11561"/>
        <dbReference type="ChEBI" id="CHEBI:15378"/>
        <dbReference type="ChEBI" id="CHEBI:15980"/>
        <dbReference type="ChEBI" id="CHEBI:57783"/>
        <dbReference type="ChEBI" id="CHEBI:58349"/>
        <dbReference type="EC" id="1.1.1.169"/>
    </reaction>
</comment>